<name>Q4D6L2_TRYCC</name>
<gene>
    <name evidence="1" type="ORF">Tc00.1047053505939.10</name>
</gene>
<evidence type="ECO:0000313" key="1">
    <source>
        <dbReference type="EMBL" id="EAN88155.1"/>
    </source>
</evidence>
<dbReference type="EMBL" id="AAHK01000924">
    <property type="protein sequence ID" value="EAN88155.1"/>
    <property type="molecule type" value="Genomic_DNA"/>
</dbReference>
<keyword evidence="2" id="KW-1185">Reference proteome</keyword>
<dbReference type="KEGG" id="tcr:505939.10"/>
<reference evidence="1 2" key="1">
    <citation type="journal article" date="2005" name="Science">
        <title>The genome sequence of Trypanosoma cruzi, etiologic agent of Chagas disease.</title>
        <authorList>
            <person name="El-Sayed N.M."/>
            <person name="Myler P.J."/>
            <person name="Bartholomeu D.C."/>
            <person name="Nilsson D."/>
            <person name="Aggarwal G."/>
            <person name="Tran A.N."/>
            <person name="Ghedin E."/>
            <person name="Worthey E.A."/>
            <person name="Delcher A.L."/>
            <person name="Blandin G."/>
            <person name="Westenberger S.J."/>
            <person name="Caler E."/>
            <person name="Cerqueira G.C."/>
            <person name="Branche C."/>
            <person name="Haas B."/>
            <person name="Anupama A."/>
            <person name="Arner E."/>
            <person name="Aslund L."/>
            <person name="Attipoe P."/>
            <person name="Bontempi E."/>
            <person name="Bringaud F."/>
            <person name="Burton P."/>
            <person name="Cadag E."/>
            <person name="Campbell D.A."/>
            <person name="Carrington M."/>
            <person name="Crabtree J."/>
            <person name="Darban H."/>
            <person name="da Silveira J.F."/>
            <person name="de Jong P."/>
            <person name="Edwards K."/>
            <person name="Englund P.T."/>
            <person name="Fazelina G."/>
            <person name="Feldblyum T."/>
            <person name="Ferella M."/>
            <person name="Frasch A.C."/>
            <person name="Gull K."/>
            <person name="Horn D."/>
            <person name="Hou L."/>
            <person name="Huang Y."/>
            <person name="Kindlund E."/>
            <person name="Klingbeil M."/>
            <person name="Kluge S."/>
            <person name="Koo H."/>
            <person name="Lacerda D."/>
            <person name="Levin M.J."/>
            <person name="Lorenzi H."/>
            <person name="Louie T."/>
            <person name="Machado C.R."/>
            <person name="McCulloch R."/>
            <person name="McKenna A."/>
            <person name="Mizuno Y."/>
            <person name="Mottram J.C."/>
            <person name="Nelson S."/>
            <person name="Ochaya S."/>
            <person name="Osoegawa K."/>
            <person name="Pai G."/>
            <person name="Parsons M."/>
            <person name="Pentony M."/>
            <person name="Pettersson U."/>
            <person name="Pop M."/>
            <person name="Ramirez J.L."/>
            <person name="Rinta J."/>
            <person name="Robertson L."/>
            <person name="Salzberg S.L."/>
            <person name="Sanchez D.O."/>
            <person name="Seyler A."/>
            <person name="Sharma R."/>
            <person name="Shetty J."/>
            <person name="Simpson A.J."/>
            <person name="Sisk E."/>
            <person name="Tammi M.T."/>
            <person name="Tarleton R."/>
            <person name="Teixeira S."/>
            <person name="Van Aken S."/>
            <person name="Vogt C."/>
            <person name="Ward P.N."/>
            <person name="Wickstead B."/>
            <person name="Wortman J."/>
            <person name="White O."/>
            <person name="Fraser C.M."/>
            <person name="Stuart K.D."/>
            <person name="Andersson B."/>
        </authorList>
    </citation>
    <scope>NUCLEOTIDE SEQUENCE [LARGE SCALE GENOMIC DNA]</scope>
    <source>
        <strain evidence="1 2">CL Brener</strain>
    </source>
</reference>
<dbReference type="InParanoid" id="Q4D6L2"/>
<dbReference type="RefSeq" id="XP_810006.1">
    <property type="nucleotide sequence ID" value="XM_804913.1"/>
</dbReference>
<protein>
    <submittedName>
        <fullName evidence="1">Uncharacterized protein</fullName>
    </submittedName>
</protein>
<dbReference type="AlphaFoldDB" id="Q4D6L2"/>
<dbReference type="GeneID" id="3540706"/>
<evidence type="ECO:0000313" key="2">
    <source>
        <dbReference type="Proteomes" id="UP000002296"/>
    </source>
</evidence>
<accession>Q4D6L2</accession>
<organism evidence="1 2">
    <name type="scientific">Trypanosoma cruzi (strain CL Brener)</name>
    <dbReference type="NCBI Taxonomy" id="353153"/>
    <lineage>
        <taxon>Eukaryota</taxon>
        <taxon>Discoba</taxon>
        <taxon>Euglenozoa</taxon>
        <taxon>Kinetoplastea</taxon>
        <taxon>Metakinetoplastina</taxon>
        <taxon>Trypanosomatida</taxon>
        <taxon>Trypanosomatidae</taxon>
        <taxon>Trypanosoma</taxon>
        <taxon>Schizotrypanum</taxon>
    </lineage>
</organism>
<proteinExistence type="predicted"/>
<comment type="caution">
    <text evidence="1">The sequence shown here is derived from an EMBL/GenBank/DDBJ whole genome shotgun (WGS) entry which is preliminary data.</text>
</comment>
<dbReference type="Proteomes" id="UP000002296">
    <property type="component" value="Unassembled WGS sequence"/>
</dbReference>
<dbReference type="PaxDb" id="353153-Q4D6L2"/>
<sequence>MFPIRTHRTVARGWLSEHIDVVGTNIEDVARPLPLHGPLLSRPVLFIRISSGLDPQPRGTFFRACQNGSLNVVGEVFFAHFFTGDLIQYFCAVELVTMPFHAANCLVFFL</sequence>